<dbReference type="AlphaFoldDB" id="A0A5B9WGB1"/>
<dbReference type="EMBL" id="CP042997">
    <property type="protein sequence ID" value="QEH38880.1"/>
    <property type="molecule type" value="Genomic_DNA"/>
</dbReference>
<dbReference type="CDD" id="cd02795">
    <property type="entry name" value="CBM6-CBM35-CBM36_like"/>
    <property type="match status" value="1"/>
</dbReference>
<reference evidence="1 2" key="1">
    <citation type="submission" date="2019-08" db="EMBL/GenBank/DDBJ databases">
        <title>Deep-cultivation of Planctomycetes and their phenomic and genomic characterization uncovers novel biology.</title>
        <authorList>
            <person name="Wiegand S."/>
            <person name="Jogler M."/>
            <person name="Boedeker C."/>
            <person name="Pinto D."/>
            <person name="Vollmers J."/>
            <person name="Rivas-Marin E."/>
            <person name="Kohn T."/>
            <person name="Peeters S.H."/>
            <person name="Heuer A."/>
            <person name="Rast P."/>
            <person name="Oberbeckmann S."/>
            <person name="Bunk B."/>
            <person name="Jeske O."/>
            <person name="Meyerdierks A."/>
            <person name="Storesund J.E."/>
            <person name="Kallscheuer N."/>
            <person name="Luecker S."/>
            <person name="Lage O.M."/>
            <person name="Pohl T."/>
            <person name="Merkel B.J."/>
            <person name="Hornburger P."/>
            <person name="Mueller R.-W."/>
            <person name="Bruemmer F."/>
            <person name="Labrenz M."/>
            <person name="Spormann A.M."/>
            <person name="Op den Camp H."/>
            <person name="Overmann J."/>
            <person name="Amann R."/>
            <person name="Jetten M.S.M."/>
            <person name="Mascher T."/>
            <person name="Medema M.H."/>
            <person name="Devos D.P."/>
            <person name="Kaster A.-K."/>
            <person name="Ovreas L."/>
            <person name="Rohde M."/>
            <person name="Galperin M.Y."/>
            <person name="Jogler C."/>
        </authorList>
    </citation>
    <scope>NUCLEOTIDE SEQUENCE [LARGE SCALE GENOMIC DNA]</scope>
    <source>
        <strain evidence="1 2">OJF2</strain>
    </source>
</reference>
<dbReference type="Proteomes" id="UP000324233">
    <property type="component" value="Chromosome"/>
</dbReference>
<dbReference type="Gene3D" id="2.60.120.260">
    <property type="entry name" value="Galactose-binding domain-like"/>
    <property type="match status" value="1"/>
</dbReference>
<name>A0A5B9WGB1_9BACT</name>
<dbReference type="RefSeq" id="WP_148598267.1">
    <property type="nucleotide sequence ID" value="NZ_CP042997.1"/>
</dbReference>
<gene>
    <name evidence="1" type="ORF">OJF2_74900</name>
</gene>
<dbReference type="Gene3D" id="2.60.120.1390">
    <property type="match status" value="3"/>
</dbReference>
<dbReference type="Pfam" id="PF11175">
    <property type="entry name" value="DUF2961"/>
    <property type="match status" value="1"/>
</dbReference>
<evidence type="ECO:0008006" key="3">
    <source>
        <dbReference type="Google" id="ProtNLM"/>
    </source>
</evidence>
<accession>A0A5B9WGB1</accession>
<evidence type="ECO:0000313" key="2">
    <source>
        <dbReference type="Proteomes" id="UP000324233"/>
    </source>
</evidence>
<dbReference type="KEGG" id="agv:OJF2_74900"/>
<protein>
    <recommendedName>
        <fullName evidence="3">DUF2961 domain-containing protein</fullName>
    </recommendedName>
</protein>
<keyword evidence="2" id="KW-1185">Reference proteome</keyword>
<evidence type="ECO:0000313" key="1">
    <source>
        <dbReference type="EMBL" id="QEH38880.1"/>
    </source>
</evidence>
<sequence>MARDDAFLRIRPARVAPAMIVLLLSGLPARAADGRITVESLLRRMADTRWLSSPPAAGERTVQFSSYDRATRLEDGRIVNPFANRDGGHYVRIEGDRDNREYVMAEAQGPGYVSLIWTATQGGELRITVDGAATPALAAPFTPLTEGRIAPFTAPFGHESAMGRNLYFPFPFAKSIKISTTVPYACYHVAVTTFAPGTEVESYSPDVLRRAAPAIEEVRKALLNPESTILDTGRAWKDTLTPAVRAGAEAGTGQVGHGAIRSISANVSGEDVEEVLAKTLLTIAFDGAAEPQVAVPLGDFFGSGPGVNPFRSLISSVREDGTMTARWYMPYRESATVKVRCFTTKAARITLEVQGDVEDPPPGALTLYARWLQRDDIPTKREDGTLDWPCLRVSGAPGRFVGLQLNIYNPVSAWWGEGDEKVYVDGEAFPSTFGTGTEDYFGYAWCSPQLYANAFHAQTRCDGPGNKGNSSEVRYHVLDAIPFHSSLAFDMELWHWEAVRVQFATLAYFYAGAAAKVEPGIPDLSTRRVHPKPPIYREPGALEGEALKVRSRTAGDVSNQPTHAFGDGWSGEDQLWWRPREDGAELELELPVERAGAYAISAAFTMAPDYGRFEVTLDGRPLKWVDLYQPRREDFRTGSVPMALGTATLDAGVHVLGVRVSGKNPESRGYFFGLDWIKLAPTAR</sequence>
<proteinExistence type="predicted"/>
<dbReference type="OrthoDB" id="2518538at2"/>
<dbReference type="InterPro" id="IPR021345">
    <property type="entry name" value="DUF2961"/>
</dbReference>
<organism evidence="1 2">
    <name type="scientific">Aquisphaera giovannonii</name>
    <dbReference type="NCBI Taxonomy" id="406548"/>
    <lineage>
        <taxon>Bacteria</taxon>
        <taxon>Pseudomonadati</taxon>
        <taxon>Planctomycetota</taxon>
        <taxon>Planctomycetia</taxon>
        <taxon>Isosphaerales</taxon>
        <taxon>Isosphaeraceae</taxon>
        <taxon>Aquisphaera</taxon>
    </lineage>
</organism>